<dbReference type="AlphaFoldDB" id="A0AB38G3Z8"/>
<proteinExistence type="predicted"/>
<protein>
    <submittedName>
        <fullName evidence="1">PTS system lactose-specific transporter subunit IIBC</fullName>
        <ecNumber evidence="1">2.7.1.-</ecNumber>
    </submittedName>
</protein>
<evidence type="ECO:0000313" key="1">
    <source>
        <dbReference type="EMBL" id="SQF41500.1"/>
    </source>
</evidence>
<evidence type="ECO:0000313" key="2">
    <source>
        <dbReference type="Proteomes" id="UP000248954"/>
    </source>
</evidence>
<name>A0AB38G3Z8_9STRE</name>
<dbReference type="Gene3D" id="3.40.50.2300">
    <property type="match status" value="1"/>
</dbReference>
<sequence>MKNFDMIVLAPQVNSFYEDTDALGIKLADTKGAEYIKLTRDPEGASSLRNVII</sequence>
<reference evidence="1 2" key="1">
    <citation type="submission" date="2018-06" db="EMBL/GenBank/DDBJ databases">
        <authorList>
            <consortium name="Pathogen Informatics"/>
            <person name="Doyle S."/>
        </authorList>
    </citation>
    <scope>NUCLEOTIDE SEQUENCE [LARGE SCALE GENOMIC DNA]</scope>
    <source>
        <strain evidence="1 2">NCTC8738</strain>
    </source>
</reference>
<accession>A0AB38G3Z8</accession>
<organism evidence="1 2">
    <name type="scientific">Streptococcus lutetiensis</name>
    <dbReference type="NCBI Taxonomy" id="150055"/>
    <lineage>
        <taxon>Bacteria</taxon>
        <taxon>Bacillati</taxon>
        <taxon>Bacillota</taxon>
        <taxon>Bacilli</taxon>
        <taxon>Lactobacillales</taxon>
        <taxon>Streptococcaceae</taxon>
        <taxon>Streptococcus</taxon>
    </lineage>
</organism>
<dbReference type="Proteomes" id="UP000248954">
    <property type="component" value="Chromosome 1"/>
</dbReference>
<gene>
    <name evidence="1" type="primary">lacE_4</name>
    <name evidence="1" type="ORF">NCTC8738_00241</name>
</gene>
<keyword evidence="1" id="KW-0808">Transferase</keyword>
<dbReference type="GO" id="GO:0016740">
    <property type="term" value="F:transferase activity"/>
    <property type="evidence" value="ECO:0007669"/>
    <property type="project" value="UniProtKB-KW"/>
</dbReference>
<dbReference type="EC" id="2.7.1.-" evidence="1"/>
<dbReference type="EMBL" id="LS483348">
    <property type="protein sequence ID" value="SQF41500.1"/>
    <property type="molecule type" value="Genomic_DNA"/>
</dbReference>